<evidence type="ECO:0000313" key="2">
    <source>
        <dbReference type="EMBL" id="CAG7731009.1"/>
    </source>
</evidence>
<dbReference type="PANTHER" id="PTHR10751">
    <property type="entry name" value="GUANYLATE BINDING PROTEIN"/>
    <property type="match status" value="1"/>
</dbReference>
<dbReference type="Proteomes" id="UP000708208">
    <property type="component" value="Unassembled WGS sequence"/>
</dbReference>
<name>A0A8J2K458_9HEXA</name>
<dbReference type="GO" id="GO:0003924">
    <property type="term" value="F:GTPase activity"/>
    <property type="evidence" value="ECO:0007669"/>
    <property type="project" value="InterPro"/>
</dbReference>
<feature type="domain" description="Guanylate-binding protein N-terminal" evidence="1">
    <location>
        <begin position="2"/>
        <end position="251"/>
    </location>
</feature>
<gene>
    <name evidence="2" type="ORF">AFUS01_LOCUS19619</name>
</gene>
<proteinExistence type="predicted"/>
<dbReference type="GO" id="GO:0005525">
    <property type="term" value="F:GTP binding"/>
    <property type="evidence" value="ECO:0007669"/>
    <property type="project" value="InterPro"/>
</dbReference>
<sequence length="414" mass="47107">MAIISIVGKLQEGKSYALNHFIRYLKSGGKDDWHQQKLSAGEIIPSSDGPDPVTLGVNIWSEPFFYMHKKEEVAVLLLDCQGFYDMTLDTEKSAAIFALSSLLSSVLIYNVTTKLDMEVLEKVREFSKYAALVSSTTDAQAGVKTALTFLVRDFKRTKHYSLGFHNSKEPAANIDKPRNYFHHIFPSPDAGGENVTLKALQACFNDIGIFVMPPLGDAFERDPDTNEPELEFQNRLQEMVEYSLSHLVTKQLGSEQITGKTFQTYVIMLAQLCQNRKFPDYPTIQRETASLRNQLALAKALDVFKSEFVNIPEQTFFSEEDFKNKYQPSYNVALQVYNANKSLGTKDEDVYIKNLKLECRKYFDARMVENGNKLNKRASDLAFNTFKEQFANITESFCETKFKNKFFKASGKLL</sequence>
<evidence type="ECO:0000259" key="1">
    <source>
        <dbReference type="Pfam" id="PF02263"/>
    </source>
</evidence>
<accession>A0A8J2K458</accession>
<keyword evidence="3" id="KW-1185">Reference proteome</keyword>
<reference evidence="2" key="1">
    <citation type="submission" date="2021-06" db="EMBL/GenBank/DDBJ databases">
        <authorList>
            <person name="Hodson N. C."/>
            <person name="Mongue J. A."/>
            <person name="Jaron S. K."/>
        </authorList>
    </citation>
    <scope>NUCLEOTIDE SEQUENCE</scope>
</reference>
<organism evidence="2 3">
    <name type="scientific">Allacma fusca</name>
    <dbReference type="NCBI Taxonomy" id="39272"/>
    <lineage>
        <taxon>Eukaryota</taxon>
        <taxon>Metazoa</taxon>
        <taxon>Ecdysozoa</taxon>
        <taxon>Arthropoda</taxon>
        <taxon>Hexapoda</taxon>
        <taxon>Collembola</taxon>
        <taxon>Symphypleona</taxon>
        <taxon>Sminthuridae</taxon>
        <taxon>Allacma</taxon>
    </lineage>
</organism>
<evidence type="ECO:0000313" key="3">
    <source>
        <dbReference type="Proteomes" id="UP000708208"/>
    </source>
</evidence>
<dbReference type="OrthoDB" id="7788754at2759"/>
<dbReference type="EMBL" id="CAJVCH010204521">
    <property type="protein sequence ID" value="CAG7731009.1"/>
    <property type="molecule type" value="Genomic_DNA"/>
</dbReference>
<dbReference type="InterPro" id="IPR015894">
    <property type="entry name" value="Guanylate-bd_N"/>
</dbReference>
<protein>
    <recommendedName>
        <fullName evidence="1">Guanylate-binding protein N-terminal domain-containing protein</fullName>
    </recommendedName>
</protein>
<dbReference type="Pfam" id="PF02263">
    <property type="entry name" value="GBP"/>
    <property type="match status" value="1"/>
</dbReference>
<dbReference type="AlphaFoldDB" id="A0A8J2K458"/>
<comment type="caution">
    <text evidence="2">The sequence shown here is derived from an EMBL/GenBank/DDBJ whole genome shotgun (WGS) entry which is preliminary data.</text>
</comment>